<comment type="pathway">
    <text evidence="5 6">Purine metabolism; IMP biosynthesis via de novo pathway; 5-amino-1-(5-phospho-D-ribosyl)imidazole-4-carboxylate from 5-amino-1-(5-phospho-D-ribosyl)imidazole (N5-CAIR route): step 1/2.</text>
</comment>
<dbReference type="NCBIfam" id="TIGR01161">
    <property type="entry name" value="purK"/>
    <property type="match status" value="1"/>
</dbReference>
<name>A0A1E5QAW6_9PROT</name>
<comment type="function">
    <text evidence="5">Catalyzes the ATP-dependent conversion of 5-aminoimidazole ribonucleotide (AIR) and HCO(3)(-) to N5-carboxyaminoimidazole ribonucleotide (N5-CAIR).</text>
</comment>
<evidence type="ECO:0000259" key="7">
    <source>
        <dbReference type="PROSITE" id="PS50975"/>
    </source>
</evidence>
<dbReference type="Gene3D" id="3.30.1490.20">
    <property type="entry name" value="ATP-grasp fold, A domain"/>
    <property type="match status" value="1"/>
</dbReference>
<dbReference type="Gene3D" id="3.40.50.20">
    <property type="match status" value="1"/>
</dbReference>
<dbReference type="GO" id="GO:0006189">
    <property type="term" value="P:'de novo' IMP biosynthetic process"/>
    <property type="evidence" value="ECO:0007669"/>
    <property type="project" value="UniProtKB-UniRule"/>
</dbReference>
<dbReference type="GO" id="GO:0005524">
    <property type="term" value="F:ATP binding"/>
    <property type="evidence" value="ECO:0007669"/>
    <property type="project" value="UniProtKB-UniRule"/>
</dbReference>
<dbReference type="PROSITE" id="PS50975">
    <property type="entry name" value="ATP_GRASP"/>
    <property type="match status" value="1"/>
</dbReference>
<gene>
    <name evidence="5 6" type="primary">purK</name>
    <name evidence="8" type="ORF">BEN30_06155</name>
</gene>
<dbReference type="InterPro" id="IPR011761">
    <property type="entry name" value="ATP-grasp"/>
</dbReference>
<reference evidence="9" key="1">
    <citation type="submission" date="2016-07" db="EMBL/GenBank/DDBJ databases">
        <authorList>
            <person name="Florea S."/>
            <person name="Webb J.S."/>
            <person name="Jaromczyk J."/>
            <person name="Schardl C.L."/>
        </authorList>
    </citation>
    <scope>NUCLEOTIDE SEQUENCE [LARGE SCALE GENOMIC DNA]</scope>
    <source>
        <strain evidence="9">MV-1</strain>
    </source>
</reference>
<dbReference type="InterPro" id="IPR029752">
    <property type="entry name" value="D-isomer_DH_CS1"/>
</dbReference>
<dbReference type="PANTHER" id="PTHR11609">
    <property type="entry name" value="PURINE BIOSYNTHESIS PROTEIN 6/7, PUR6/7"/>
    <property type="match status" value="1"/>
</dbReference>
<dbReference type="NCBIfam" id="NF004679">
    <property type="entry name" value="PRK06019.1-5"/>
    <property type="match status" value="1"/>
</dbReference>
<dbReference type="InterPro" id="IPR040686">
    <property type="entry name" value="PurK_C"/>
</dbReference>
<dbReference type="FunFam" id="3.30.1490.20:FF:000015">
    <property type="entry name" value="N5-carboxyaminoimidazole ribonucleotide synthase"/>
    <property type="match status" value="1"/>
</dbReference>
<feature type="binding site" evidence="5">
    <location>
        <position position="150"/>
    </location>
    <ligand>
        <name>ATP</name>
        <dbReference type="ChEBI" id="CHEBI:30616"/>
    </ligand>
</feature>
<dbReference type="Pfam" id="PF02222">
    <property type="entry name" value="ATP-grasp"/>
    <property type="match status" value="1"/>
</dbReference>
<dbReference type="Proteomes" id="UP000095347">
    <property type="component" value="Unassembled WGS sequence"/>
</dbReference>
<dbReference type="InterPro" id="IPR013815">
    <property type="entry name" value="ATP_grasp_subdomain_1"/>
</dbReference>
<keyword evidence="4 5" id="KW-0067">ATP-binding</keyword>
<proteinExistence type="inferred from homology"/>
<keyword evidence="3 5" id="KW-0658">Purine biosynthesis</keyword>
<dbReference type="InterPro" id="IPR016185">
    <property type="entry name" value="PreATP-grasp_dom_sf"/>
</dbReference>
<dbReference type="InterPro" id="IPR054350">
    <property type="entry name" value="PurT/PurK_preATP-grasp"/>
</dbReference>
<dbReference type="Pfam" id="PF17769">
    <property type="entry name" value="PurK_C"/>
    <property type="match status" value="1"/>
</dbReference>
<dbReference type="InterPro" id="IPR003135">
    <property type="entry name" value="ATP-grasp_carboxylate-amine"/>
</dbReference>
<dbReference type="GO" id="GO:0005829">
    <property type="term" value="C:cytosol"/>
    <property type="evidence" value="ECO:0007669"/>
    <property type="project" value="TreeGrafter"/>
</dbReference>
<dbReference type="PROSITE" id="PS00065">
    <property type="entry name" value="D_2_HYDROXYACID_DH_1"/>
    <property type="match status" value="1"/>
</dbReference>
<feature type="binding site" evidence="5">
    <location>
        <begin position="274"/>
        <end position="275"/>
    </location>
    <ligand>
        <name>ATP</name>
        <dbReference type="ChEBI" id="CHEBI:30616"/>
    </ligand>
</feature>
<dbReference type="SUPFAM" id="SSF51246">
    <property type="entry name" value="Rudiment single hybrid motif"/>
    <property type="match status" value="1"/>
</dbReference>
<dbReference type="SUPFAM" id="SSF56059">
    <property type="entry name" value="Glutathione synthetase ATP-binding domain-like"/>
    <property type="match status" value="1"/>
</dbReference>
<dbReference type="InterPro" id="IPR011054">
    <property type="entry name" value="Rudment_hybrid_motif"/>
</dbReference>
<comment type="subunit">
    <text evidence="5 6">Homodimer.</text>
</comment>
<evidence type="ECO:0000313" key="9">
    <source>
        <dbReference type="Proteomes" id="UP000095347"/>
    </source>
</evidence>
<evidence type="ECO:0000256" key="6">
    <source>
        <dbReference type="RuleBase" id="RU361200"/>
    </source>
</evidence>
<dbReference type="AlphaFoldDB" id="A0A1E5QAW6"/>
<organism evidence="8 9">
    <name type="scientific">Magnetovibrio blakemorei</name>
    <dbReference type="NCBI Taxonomy" id="28181"/>
    <lineage>
        <taxon>Bacteria</taxon>
        <taxon>Pseudomonadati</taxon>
        <taxon>Pseudomonadota</taxon>
        <taxon>Alphaproteobacteria</taxon>
        <taxon>Rhodospirillales</taxon>
        <taxon>Magnetovibrionaceae</taxon>
        <taxon>Magnetovibrio</taxon>
    </lineage>
</organism>
<feature type="binding site" evidence="5">
    <location>
        <begin position="155"/>
        <end position="161"/>
    </location>
    <ligand>
        <name>ATP</name>
        <dbReference type="ChEBI" id="CHEBI:30616"/>
    </ligand>
</feature>
<dbReference type="SUPFAM" id="SSF52440">
    <property type="entry name" value="PreATP-grasp domain"/>
    <property type="match status" value="1"/>
</dbReference>
<keyword evidence="1 5" id="KW-0436">Ligase</keyword>
<dbReference type="EC" id="6.3.4.18" evidence="5 6"/>
<dbReference type="FunFam" id="3.30.470.20:FF:000029">
    <property type="entry name" value="N5-carboxyaminoimidazole ribonucleotide synthase"/>
    <property type="match status" value="1"/>
</dbReference>
<dbReference type="Pfam" id="PF22660">
    <property type="entry name" value="RS_preATP-grasp-like"/>
    <property type="match status" value="1"/>
</dbReference>
<feature type="binding site" evidence="5">
    <location>
        <position position="216"/>
    </location>
    <ligand>
        <name>ATP</name>
        <dbReference type="ChEBI" id="CHEBI:30616"/>
    </ligand>
</feature>
<feature type="domain" description="ATP-grasp" evidence="7">
    <location>
        <begin position="114"/>
        <end position="304"/>
    </location>
</feature>
<evidence type="ECO:0000256" key="2">
    <source>
        <dbReference type="ARBA" id="ARBA00022741"/>
    </source>
</evidence>
<keyword evidence="2 5" id="KW-0547">Nucleotide-binding</keyword>
<dbReference type="GO" id="GO:0034028">
    <property type="term" value="F:5-(carboxyamino)imidazole ribonucleotide synthase activity"/>
    <property type="evidence" value="ECO:0007669"/>
    <property type="project" value="UniProtKB-UniRule"/>
</dbReference>
<dbReference type="EMBL" id="MCGG01000013">
    <property type="protein sequence ID" value="OEJ68550.1"/>
    <property type="molecule type" value="Genomic_DNA"/>
</dbReference>
<feature type="binding site" evidence="5">
    <location>
        <position position="110"/>
    </location>
    <ligand>
        <name>ATP</name>
        <dbReference type="ChEBI" id="CHEBI:30616"/>
    </ligand>
</feature>
<dbReference type="InterPro" id="IPR005875">
    <property type="entry name" value="PurK"/>
</dbReference>
<accession>A0A1E5QAW6</accession>
<dbReference type="GO" id="GO:0046872">
    <property type="term" value="F:metal ion binding"/>
    <property type="evidence" value="ECO:0007669"/>
    <property type="project" value="InterPro"/>
</dbReference>
<protein>
    <recommendedName>
        <fullName evidence="5 6">N5-carboxyaminoimidazole ribonucleotide synthase</fullName>
        <shortName evidence="5 6">N5-CAIR synthase</shortName>
        <ecNumber evidence="5 6">6.3.4.18</ecNumber>
    </recommendedName>
    <alternativeName>
        <fullName evidence="5 6">5-(carboxyamino)imidazole ribonucleotide synthetase</fullName>
    </alternativeName>
</protein>
<dbReference type="UniPathway" id="UPA00074">
    <property type="reaction ID" value="UER00942"/>
</dbReference>
<evidence type="ECO:0000256" key="4">
    <source>
        <dbReference type="ARBA" id="ARBA00022840"/>
    </source>
</evidence>
<dbReference type="FunFam" id="3.40.50.20:FF:000016">
    <property type="entry name" value="N5-carboxyaminoimidazole ribonucleotide synthase"/>
    <property type="match status" value="1"/>
</dbReference>
<feature type="binding site" evidence="5">
    <location>
        <position position="193"/>
    </location>
    <ligand>
        <name>ATP</name>
        <dbReference type="ChEBI" id="CHEBI:30616"/>
    </ligand>
</feature>
<comment type="similarity">
    <text evidence="5 6">Belongs to the PurK/PurT family.</text>
</comment>
<evidence type="ECO:0000256" key="3">
    <source>
        <dbReference type="ARBA" id="ARBA00022755"/>
    </source>
</evidence>
<evidence type="ECO:0000256" key="5">
    <source>
        <dbReference type="HAMAP-Rule" id="MF_01928"/>
    </source>
</evidence>
<dbReference type="GO" id="GO:0016616">
    <property type="term" value="F:oxidoreductase activity, acting on the CH-OH group of donors, NAD or NADP as acceptor"/>
    <property type="evidence" value="ECO:0007669"/>
    <property type="project" value="UniProtKB-ARBA"/>
</dbReference>
<dbReference type="HAMAP" id="MF_01928">
    <property type="entry name" value="PurK"/>
    <property type="match status" value="1"/>
</dbReference>
<evidence type="ECO:0000256" key="1">
    <source>
        <dbReference type="ARBA" id="ARBA00022598"/>
    </source>
</evidence>
<sequence>MLSKSGAIQPGSVIGIIGGGQLGRMTALAAAELGYRVHVFTPEQNSPTEQVSAHVTHGAYDDQDAIETFGRSVDVVTFEFENVPAQTVRHLADLAPVRPSWECLAICQDRVREKTFCNELGIETAPWKAVSSVEDLKAAIAEIGAPSILKTTQLGYDGKGQVRIHADTDPANAWQDLGGGSAILEGFVDFKLEISVITARRKGGAMASFDVVENRHKDGILDKTIAPANIPADLAAKATAIGQKMAQAMNLVGLLAVEMFVTQDGYGKAHLLVNEMAPRPHNSGHWTQDGCKTSQFEQFVRAVADLPLGTTERHSDTVMLNLLGSHAELWHQQLSDPENKLHLYGKAEPRQGRKMGHINRLYPKGSQPKG</sequence>
<dbReference type="STRING" id="28181.BEN30_06155"/>
<dbReference type="Gene3D" id="3.30.470.20">
    <property type="entry name" value="ATP-grasp fold, B domain"/>
    <property type="match status" value="1"/>
</dbReference>
<dbReference type="NCBIfam" id="NF004676">
    <property type="entry name" value="PRK06019.1-2"/>
    <property type="match status" value="1"/>
</dbReference>
<feature type="binding site" evidence="5">
    <location>
        <begin position="185"/>
        <end position="188"/>
    </location>
    <ligand>
        <name>ATP</name>
        <dbReference type="ChEBI" id="CHEBI:30616"/>
    </ligand>
</feature>
<comment type="catalytic activity">
    <reaction evidence="5 6">
        <text>5-amino-1-(5-phospho-beta-D-ribosyl)imidazole + hydrogencarbonate + ATP = 5-carboxyamino-1-(5-phospho-D-ribosyl)imidazole + ADP + phosphate + 2 H(+)</text>
        <dbReference type="Rhea" id="RHEA:19317"/>
        <dbReference type="ChEBI" id="CHEBI:15378"/>
        <dbReference type="ChEBI" id="CHEBI:17544"/>
        <dbReference type="ChEBI" id="CHEBI:30616"/>
        <dbReference type="ChEBI" id="CHEBI:43474"/>
        <dbReference type="ChEBI" id="CHEBI:58730"/>
        <dbReference type="ChEBI" id="CHEBI:137981"/>
        <dbReference type="ChEBI" id="CHEBI:456216"/>
        <dbReference type="EC" id="6.3.4.18"/>
    </reaction>
</comment>
<keyword evidence="9" id="KW-1185">Reference proteome</keyword>
<dbReference type="NCBIfam" id="NF004675">
    <property type="entry name" value="PRK06019.1-1"/>
    <property type="match status" value="1"/>
</dbReference>
<comment type="function">
    <text evidence="6">Catalyzes the ATP-dependent conversion of 5-aminoimidazole ribonucleotide (AIR) and HCO(3)- to N5-carboxyaminoimidazole ribonucleotide (N5-CAIR).</text>
</comment>
<dbReference type="GO" id="GO:0004638">
    <property type="term" value="F:phosphoribosylaminoimidazole carboxylase activity"/>
    <property type="evidence" value="ECO:0007669"/>
    <property type="project" value="InterPro"/>
</dbReference>
<comment type="caution">
    <text evidence="8">The sequence shown here is derived from an EMBL/GenBank/DDBJ whole genome shotgun (WGS) entry which is preliminary data.</text>
</comment>
<dbReference type="PANTHER" id="PTHR11609:SF5">
    <property type="entry name" value="PHOSPHORIBOSYLAMINOIMIDAZOLE CARBOXYLASE"/>
    <property type="match status" value="1"/>
</dbReference>
<evidence type="ECO:0000313" key="8">
    <source>
        <dbReference type="EMBL" id="OEJ68550.1"/>
    </source>
</evidence>